<evidence type="ECO:0000313" key="2">
    <source>
        <dbReference type="Proteomes" id="UP000188388"/>
    </source>
</evidence>
<dbReference type="Proteomes" id="UP000188388">
    <property type="component" value="Unassembled WGS sequence"/>
</dbReference>
<dbReference type="AlphaFoldDB" id="A0A1R3V104"/>
<organism evidence="1 2">
    <name type="scientific">Mesorhizobium prunaredense</name>
    <dbReference type="NCBI Taxonomy" id="1631249"/>
    <lineage>
        <taxon>Bacteria</taxon>
        <taxon>Pseudomonadati</taxon>
        <taxon>Pseudomonadota</taxon>
        <taxon>Alphaproteobacteria</taxon>
        <taxon>Hyphomicrobiales</taxon>
        <taxon>Phyllobacteriaceae</taxon>
        <taxon>Mesorhizobium</taxon>
    </lineage>
</organism>
<protein>
    <submittedName>
        <fullName evidence="1">Uncharacterized protein</fullName>
    </submittedName>
</protein>
<accession>A0A1R3V104</accession>
<name>A0A1R3V104_9HYPH</name>
<dbReference type="EMBL" id="FTPD01000005">
    <property type="protein sequence ID" value="SIT53528.1"/>
    <property type="molecule type" value="Genomic_DNA"/>
</dbReference>
<gene>
    <name evidence="1" type="ORF">BQ8794_130012</name>
</gene>
<reference evidence="2" key="1">
    <citation type="submission" date="2017-01" db="EMBL/GenBank/DDBJ databases">
        <authorList>
            <person name="Brunel B."/>
        </authorList>
    </citation>
    <scope>NUCLEOTIDE SEQUENCE [LARGE SCALE GENOMIC DNA]</scope>
</reference>
<evidence type="ECO:0000313" key="1">
    <source>
        <dbReference type="EMBL" id="SIT53528.1"/>
    </source>
</evidence>
<proteinExistence type="predicted"/>
<sequence>MASNDRPAVAVPGLHPALSFAIARSDLGPTFQGPKPNQGTFEAVRGCGAGAKTMPFSATELMQSEVLQCVSLKGFPRLV</sequence>
<keyword evidence="2" id="KW-1185">Reference proteome</keyword>
<dbReference type="STRING" id="1631249.BQ8794_130012"/>